<dbReference type="Proteomes" id="UP000324222">
    <property type="component" value="Unassembled WGS sequence"/>
</dbReference>
<proteinExistence type="predicted"/>
<organism evidence="2 3">
    <name type="scientific">Portunus trituberculatus</name>
    <name type="common">Swimming crab</name>
    <name type="synonym">Neptunus trituberculatus</name>
    <dbReference type="NCBI Taxonomy" id="210409"/>
    <lineage>
        <taxon>Eukaryota</taxon>
        <taxon>Metazoa</taxon>
        <taxon>Ecdysozoa</taxon>
        <taxon>Arthropoda</taxon>
        <taxon>Crustacea</taxon>
        <taxon>Multicrustacea</taxon>
        <taxon>Malacostraca</taxon>
        <taxon>Eumalacostraca</taxon>
        <taxon>Eucarida</taxon>
        <taxon>Decapoda</taxon>
        <taxon>Pleocyemata</taxon>
        <taxon>Brachyura</taxon>
        <taxon>Eubrachyura</taxon>
        <taxon>Portunoidea</taxon>
        <taxon>Portunidae</taxon>
        <taxon>Portuninae</taxon>
        <taxon>Portunus</taxon>
    </lineage>
</organism>
<evidence type="ECO:0000313" key="2">
    <source>
        <dbReference type="EMBL" id="MPC82996.1"/>
    </source>
</evidence>
<feature type="transmembrane region" description="Helical" evidence="1">
    <location>
        <begin position="7"/>
        <end position="28"/>
    </location>
</feature>
<evidence type="ECO:0000313" key="3">
    <source>
        <dbReference type="Proteomes" id="UP000324222"/>
    </source>
</evidence>
<keyword evidence="1" id="KW-0812">Transmembrane</keyword>
<reference evidence="2 3" key="1">
    <citation type="submission" date="2019-05" db="EMBL/GenBank/DDBJ databases">
        <title>Another draft genome of Portunus trituberculatus and its Hox gene families provides insights of decapod evolution.</title>
        <authorList>
            <person name="Jeong J.-H."/>
            <person name="Song I."/>
            <person name="Kim S."/>
            <person name="Choi T."/>
            <person name="Kim D."/>
            <person name="Ryu S."/>
            <person name="Kim W."/>
        </authorList>
    </citation>
    <scope>NUCLEOTIDE SEQUENCE [LARGE SCALE GENOMIC DNA]</scope>
    <source>
        <tissue evidence="2">Muscle</tissue>
    </source>
</reference>
<protein>
    <submittedName>
        <fullName evidence="2">Uncharacterized protein</fullName>
    </submittedName>
</protein>
<keyword evidence="1" id="KW-0472">Membrane</keyword>
<dbReference type="AlphaFoldDB" id="A0A5B7IMY9"/>
<keyword evidence="1" id="KW-1133">Transmembrane helix</keyword>
<dbReference type="EMBL" id="VSRR010061243">
    <property type="protein sequence ID" value="MPC82996.1"/>
    <property type="molecule type" value="Genomic_DNA"/>
</dbReference>
<sequence>MSDWCRLLYTGITATLLFVFRPFVAQVLEDSLPEYHHPIVSIYSSIYFVLILILLPRCLFRDDFTLNYKLPVVHFNTAFFLCSEDVPDVTERC</sequence>
<name>A0A5B7IMY9_PORTR</name>
<accession>A0A5B7IMY9</accession>
<feature type="transmembrane region" description="Helical" evidence="1">
    <location>
        <begin position="40"/>
        <end position="60"/>
    </location>
</feature>
<comment type="caution">
    <text evidence="2">The sequence shown here is derived from an EMBL/GenBank/DDBJ whole genome shotgun (WGS) entry which is preliminary data.</text>
</comment>
<gene>
    <name evidence="2" type="ORF">E2C01_077685</name>
</gene>
<evidence type="ECO:0000256" key="1">
    <source>
        <dbReference type="SAM" id="Phobius"/>
    </source>
</evidence>
<keyword evidence="3" id="KW-1185">Reference proteome</keyword>